<dbReference type="InterPro" id="IPR012910">
    <property type="entry name" value="Plug_dom"/>
</dbReference>
<dbReference type="InterPro" id="IPR000531">
    <property type="entry name" value="Beta-barrel_TonB"/>
</dbReference>
<feature type="domain" description="TonB-dependent receptor-like beta-barrel" evidence="14">
    <location>
        <begin position="241"/>
        <end position="637"/>
    </location>
</feature>
<dbReference type="PROSITE" id="PS52016">
    <property type="entry name" value="TONB_DEPENDENT_REC_3"/>
    <property type="match status" value="1"/>
</dbReference>
<keyword evidence="5 11" id="KW-0812">Transmembrane</keyword>
<comment type="similarity">
    <text evidence="2">Belongs to the TonB-dependent receptor family. Hemoglobin/haptoglobin binding protein subfamily.</text>
</comment>
<evidence type="ECO:0000256" key="11">
    <source>
        <dbReference type="PROSITE-ProRule" id="PRU01360"/>
    </source>
</evidence>
<proteinExistence type="inferred from homology"/>
<evidence type="ECO:0000256" key="7">
    <source>
        <dbReference type="ARBA" id="ARBA00023077"/>
    </source>
</evidence>
<feature type="chain" id="PRO_5022145571" evidence="13">
    <location>
        <begin position="37"/>
        <end position="665"/>
    </location>
</feature>
<evidence type="ECO:0000256" key="3">
    <source>
        <dbReference type="ARBA" id="ARBA00022448"/>
    </source>
</evidence>
<dbReference type="GO" id="GO:0009279">
    <property type="term" value="C:cell outer membrane"/>
    <property type="evidence" value="ECO:0007669"/>
    <property type="project" value="UniProtKB-SubCell"/>
</dbReference>
<dbReference type="Gene3D" id="2.40.170.20">
    <property type="entry name" value="TonB-dependent receptor, beta-barrel domain"/>
    <property type="match status" value="1"/>
</dbReference>
<evidence type="ECO:0000259" key="14">
    <source>
        <dbReference type="Pfam" id="PF00593"/>
    </source>
</evidence>
<dbReference type="Gene3D" id="2.170.130.10">
    <property type="entry name" value="TonB-dependent receptor, plug domain"/>
    <property type="match status" value="1"/>
</dbReference>
<evidence type="ECO:0000256" key="8">
    <source>
        <dbReference type="ARBA" id="ARBA00023136"/>
    </source>
</evidence>
<reference evidence="16 17" key="1">
    <citation type="submission" date="2019-07" db="EMBL/GenBank/DDBJ databases">
        <title>Draft genome for Aliikangiella sp. M105.</title>
        <authorList>
            <person name="Wang G."/>
        </authorList>
    </citation>
    <scope>NUCLEOTIDE SEQUENCE [LARGE SCALE GENOMIC DNA]</scope>
    <source>
        <strain evidence="16 17">M105</strain>
    </source>
</reference>
<feature type="signal peptide" evidence="13">
    <location>
        <begin position="1"/>
        <end position="36"/>
    </location>
</feature>
<keyword evidence="6 13" id="KW-0732">Signal</keyword>
<dbReference type="GO" id="GO:0044718">
    <property type="term" value="P:siderophore transmembrane transport"/>
    <property type="evidence" value="ECO:0007669"/>
    <property type="project" value="TreeGrafter"/>
</dbReference>
<dbReference type="EMBL" id="VIKS01000006">
    <property type="protein sequence ID" value="TQV87946.1"/>
    <property type="molecule type" value="Genomic_DNA"/>
</dbReference>
<dbReference type="Proteomes" id="UP000315439">
    <property type="component" value="Unassembled WGS sequence"/>
</dbReference>
<evidence type="ECO:0000313" key="16">
    <source>
        <dbReference type="EMBL" id="TQV87946.1"/>
    </source>
</evidence>
<dbReference type="AlphaFoldDB" id="A0A545UEP6"/>
<keyword evidence="8 11" id="KW-0472">Membrane</keyword>
<keyword evidence="3 11" id="KW-0813">Transport</keyword>
<dbReference type="PANTHER" id="PTHR30069">
    <property type="entry name" value="TONB-DEPENDENT OUTER MEMBRANE RECEPTOR"/>
    <property type="match status" value="1"/>
</dbReference>
<evidence type="ECO:0000256" key="4">
    <source>
        <dbReference type="ARBA" id="ARBA00022452"/>
    </source>
</evidence>
<evidence type="ECO:0000256" key="5">
    <source>
        <dbReference type="ARBA" id="ARBA00022692"/>
    </source>
</evidence>
<sequence>MQNKKQNLGAFTLCRVTLCRVTLALLLAGVSQTILADEETAADDGIAQTIETSEISETSETGAFDMPSGTAPVVVVTSSRHSKDDALINDFISLEEVATAPGSVTELLADQPGLTVNGQPGLFQTLSIRGLARQRVHAYINGMRITSERRAGVAASFVDPLLLSGAEVTQGPASTYYGSGAIAGSIHLMTRQEDSPWFHVGFNSDGNEWVTAAGTGNERYAASIAYRERNNGETVTGDPKNNHFSQHSLFYIRHFEFGDYNLDWQLIESSGDDIGKDNSRFPDSRITSYPEEKHLLTQLTLTTNADWVARLYFHDQSLITQDIRPANRINRVNTDSLDIGFAFENQWQQGDFKGLYGFDYFGRRGVKSFETETSLQTQLSTGFSALDDGEENEAAVFATVNRDFESWSIHGGLRANYQSQKSAVSNSISDDYTTYFLTAKKPLGQFDLSFSYGTGFRFASLSERLFTGTTGRGQTIGNANLKPEESKAYDLGITYSEDAYRVDFHRFFTDVENFIERVSVDDDTRTYRNVTNGEIDGWQYQVAFFPSSQLTVELSGQEISGEDNLGNPLADIPAKRHQISFMYEQENWSGQMTYGRRSKKTEVGGGEIPLESANIASLKFNYKFSNDWTMQVGIENLADEKYFNSADDLGTLATGREFSISVYSN</sequence>
<evidence type="ECO:0000256" key="13">
    <source>
        <dbReference type="SAM" id="SignalP"/>
    </source>
</evidence>
<evidence type="ECO:0000256" key="12">
    <source>
        <dbReference type="RuleBase" id="RU003357"/>
    </source>
</evidence>
<evidence type="ECO:0000256" key="6">
    <source>
        <dbReference type="ARBA" id="ARBA00022729"/>
    </source>
</evidence>
<dbReference type="GO" id="GO:0015344">
    <property type="term" value="F:siderophore uptake transmembrane transporter activity"/>
    <property type="evidence" value="ECO:0007669"/>
    <property type="project" value="TreeGrafter"/>
</dbReference>
<keyword evidence="4 11" id="KW-1134">Transmembrane beta strand</keyword>
<dbReference type="InterPro" id="IPR036942">
    <property type="entry name" value="Beta-barrel_TonB_sf"/>
</dbReference>
<keyword evidence="17" id="KW-1185">Reference proteome</keyword>
<organism evidence="16 17">
    <name type="scientific">Aliikangiella coralliicola</name>
    <dbReference type="NCBI Taxonomy" id="2592383"/>
    <lineage>
        <taxon>Bacteria</taxon>
        <taxon>Pseudomonadati</taxon>
        <taxon>Pseudomonadota</taxon>
        <taxon>Gammaproteobacteria</taxon>
        <taxon>Oceanospirillales</taxon>
        <taxon>Pleioneaceae</taxon>
        <taxon>Aliikangiella</taxon>
    </lineage>
</organism>
<dbReference type="Pfam" id="PF07715">
    <property type="entry name" value="Plug"/>
    <property type="match status" value="1"/>
</dbReference>
<comment type="subcellular location">
    <subcellularLocation>
        <location evidence="1 11">Cell outer membrane</location>
        <topology evidence="1 11">Multi-pass membrane protein</topology>
    </subcellularLocation>
</comment>
<evidence type="ECO:0000256" key="1">
    <source>
        <dbReference type="ARBA" id="ARBA00004571"/>
    </source>
</evidence>
<dbReference type="SUPFAM" id="SSF56935">
    <property type="entry name" value="Porins"/>
    <property type="match status" value="1"/>
</dbReference>
<comment type="caution">
    <text evidence="16">The sequence shown here is derived from an EMBL/GenBank/DDBJ whole genome shotgun (WGS) entry which is preliminary data.</text>
</comment>
<evidence type="ECO:0000256" key="9">
    <source>
        <dbReference type="ARBA" id="ARBA00023170"/>
    </source>
</evidence>
<dbReference type="InterPro" id="IPR037066">
    <property type="entry name" value="Plug_dom_sf"/>
</dbReference>
<gene>
    <name evidence="16" type="ORF">FLL46_11245</name>
</gene>
<keyword evidence="9 16" id="KW-0675">Receptor</keyword>
<keyword evidence="10 11" id="KW-0998">Cell outer membrane</keyword>
<name>A0A545UEP6_9GAMM</name>
<feature type="domain" description="TonB-dependent receptor plug" evidence="15">
    <location>
        <begin position="100"/>
        <end position="184"/>
    </location>
</feature>
<evidence type="ECO:0000256" key="2">
    <source>
        <dbReference type="ARBA" id="ARBA00008143"/>
    </source>
</evidence>
<keyword evidence="7 12" id="KW-0798">TonB box</keyword>
<evidence type="ECO:0000313" key="17">
    <source>
        <dbReference type="Proteomes" id="UP000315439"/>
    </source>
</evidence>
<evidence type="ECO:0000256" key="10">
    <source>
        <dbReference type="ARBA" id="ARBA00023237"/>
    </source>
</evidence>
<protein>
    <submittedName>
        <fullName evidence="16">TonB-dependent receptor</fullName>
    </submittedName>
</protein>
<dbReference type="Pfam" id="PF00593">
    <property type="entry name" value="TonB_dep_Rec_b-barrel"/>
    <property type="match status" value="1"/>
</dbReference>
<dbReference type="OrthoDB" id="9764669at2"/>
<dbReference type="InterPro" id="IPR039426">
    <property type="entry name" value="TonB-dep_rcpt-like"/>
</dbReference>
<dbReference type="RefSeq" id="WP_142893607.1">
    <property type="nucleotide sequence ID" value="NZ_ML660163.1"/>
</dbReference>
<accession>A0A545UEP6</accession>
<evidence type="ECO:0000259" key="15">
    <source>
        <dbReference type="Pfam" id="PF07715"/>
    </source>
</evidence>
<dbReference type="PANTHER" id="PTHR30069:SF29">
    <property type="entry name" value="HEMOGLOBIN AND HEMOGLOBIN-HAPTOGLOBIN-BINDING PROTEIN 1-RELATED"/>
    <property type="match status" value="1"/>
</dbReference>